<dbReference type="SUPFAM" id="SSF141571">
    <property type="entry name" value="Pentapeptide repeat-like"/>
    <property type="match status" value="1"/>
</dbReference>
<evidence type="ECO:0000259" key="1">
    <source>
        <dbReference type="PROSITE" id="PS50943"/>
    </source>
</evidence>
<dbReference type="SMART" id="SM00530">
    <property type="entry name" value="HTH_XRE"/>
    <property type="match status" value="1"/>
</dbReference>
<dbReference type="InterPro" id="IPR051082">
    <property type="entry name" value="Pentapeptide-BTB/POZ_domain"/>
</dbReference>
<proteinExistence type="predicted"/>
<dbReference type="EMBL" id="JANHOH010000003">
    <property type="protein sequence ID" value="MCQ6959571.1"/>
    <property type="molecule type" value="Genomic_DNA"/>
</dbReference>
<evidence type="ECO:0000313" key="2">
    <source>
        <dbReference type="EMBL" id="MCQ6959571.1"/>
    </source>
</evidence>
<dbReference type="RefSeq" id="WP_256539757.1">
    <property type="nucleotide sequence ID" value="NZ_JANHOH010000003.1"/>
</dbReference>
<gene>
    <name evidence="2" type="ORF">NPE20_16470</name>
</gene>
<dbReference type="CDD" id="cd00093">
    <property type="entry name" value="HTH_XRE"/>
    <property type="match status" value="1"/>
</dbReference>
<dbReference type="Gene3D" id="2.160.20.80">
    <property type="entry name" value="E3 ubiquitin-protein ligase SopA"/>
    <property type="match status" value="2"/>
</dbReference>
<dbReference type="Pfam" id="PF01381">
    <property type="entry name" value="HTH_3"/>
    <property type="match status" value="1"/>
</dbReference>
<feature type="domain" description="HTH cro/C1-type" evidence="1">
    <location>
        <begin position="11"/>
        <end position="65"/>
    </location>
</feature>
<sequence>MLNTKMIGNKIAEARKKKNISQAQLAGFLFISPQAVGKWERGESMPDITTFNRLAEIMGVDLNYFSENFQSADDETAVKVPIDNTSDSEQTAQEVSNLSSTQERQVPINLTGVDLQESDFAGVILHNGKFKASPLCKANFADADLTGSWFEVSDAREANFDGANLTDCTFSITDLADASFRKSILVRTDFNKSMLAGTKFTDVKLTDVKLTMTDLRKTIFENCIFNGVDFKYSDLRGMHFEGHTFIGVQFDKSALNDVSFTGATLRNVSFRLPFSVTNKSYRAFKTVCFDGAIMDKLTYAGLKGLWVVDLSKVTVI</sequence>
<organism evidence="2 3">
    <name type="scientific">Mucilaginibacter aquariorum</name>
    <dbReference type="NCBI Taxonomy" id="2967225"/>
    <lineage>
        <taxon>Bacteria</taxon>
        <taxon>Pseudomonadati</taxon>
        <taxon>Bacteroidota</taxon>
        <taxon>Sphingobacteriia</taxon>
        <taxon>Sphingobacteriales</taxon>
        <taxon>Sphingobacteriaceae</taxon>
        <taxon>Mucilaginibacter</taxon>
    </lineage>
</organism>
<dbReference type="PANTHER" id="PTHR14136">
    <property type="entry name" value="BTB_POZ DOMAIN-CONTAINING PROTEIN KCTD9"/>
    <property type="match status" value="1"/>
</dbReference>
<evidence type="ECO:0000313" key="3">
    <source>
        <dbReference type="Proteomes" id="UP001204376"/>
    </source>
</evidence>
<dbReference type="InterPro" id="IPR001387">
    <property type="entry name" value="Cro/C1-type_HTH"/>
</dbReference>
<dbReference type="PANTHER" id="PTHR14136:SF17">
    <property type="entry name" value="BTB_POZ DOMAIN-CONTAINING PROTEIN KCTD9"/>
    <property type="match status" value="1"/>
</dbReference>
<dbReference type="InterPro" id="IPR001646">
    <property type="entry name" value="5peptide_repeat"/>
</dbReference>
<dbReference type="Pfam" id="PF00805">
    <property type="entry name" value="Pentapeptide"/>
    <property type="match status" value="1"/>
</dbReference>
<accession>A0ABT1T5Q9</accession>
<keyword evidence="3" id="KW-1185">Reference proteome</keyword>
<name>A0ABT1T5Q9_9SPHI</name>
<dbReference type="SUPFAM" id="SSF47413">
    <property type="entry name" value="lambda repressor-like DNA-binding domains"/>
    <property type="match status" value="1"/>
</dbReference>
<dbReference type="PROSITE" id="PS50943">
    <property type="entry name" value="HTH_CROC1"/>
    <property type="match status" value="1"/>
</dbReference>
<reference evidence="2 3" key="1">
    <citation type="submission" date="2022-07" db="EMBL/GenBank/DDBJ databases">
        <title>Mucilaginibacter sp. JC4.</title>
        <authorList>
            <person name="Le V."/>
            <person name="Ko S.-R."/>
            <person name="Ahn C.-Y."/>
            <person name="Oh H.-M."/>
        </authorList>
    </citation>
    <scope>NUCLEOTIDE SEQUENCE [LARGE SCALE GENOMIC DNA]</scope>
    <source>
        <strain evidence="2 3">JC4</strain>
    </source>
</reference>
<dbReference type="Pfam" id="PF13599">
    <property type="entry name" value="Pentapeptide_4"/>
    <property type="match status" value="1"/>
</dbReference>
<protein>
    <submittedName>
        <fullName evidence="2">Pentapeptide repeat-containing protein</fullName>
    </submittedName>
</protein>
<dbReference type="InterPro" id="IPR010982">
    <property type="entry name" value="Lambda_DNA-bd_dom_sf"/>
</dbReference>
<dbReference type="Proteomes" id="UP001204376">
    <property type="component" value="Unassembled WGS sequence"/>
</dbReference>
<dbReference type="Gene3D" id="1.10.260.40">
    <property type="entry name" value="lambda repressor-like DNA-binding domains"/>
    <property type="match status" value="1"/>
</dbReference>
<comment type="caution">
    <text evidence="2">The sequence shown here is derived from an EMBL/GenBank/DDBJ whole genome shotgun (WGS) entry which is preliminary data.</text>
</comment>